<dbReference type="PANTHER" id="PTHR35271">
    <property type="entry name" value="ABC TRANSPORTER, SUBSTRATE-BINDING LIPOPROTEIN-RELATED"/>
    <property type="match status" value="1"/>
</dbReference>
<reference evidence="1" key="1">
    <citation type="submission" date="2020-08" db="EMBL/GenBank/DDBJ databases">
        <title>Ramlibacter sp. GTP1 16S ribosomal RNA gene genome sequencing and assembly.</title>
        <authorList>
            <person name="Kang M."/>
        </authorList>
    </citation>
    <scope>NUCLEOTIDE SEQUENCE</scope>
    <source>
        <strain evidence="1">GTP1</strain>
    </source>
</reference>
<proteinExistence type="predicted"/>
<name>A0A923S4I4_9BURK</name>
<dbReference type="Pfam" id="PF04392">
    <property type="entry name" value="ABC_sub_bind"/>
    <property type="match status" value="1"/>
</dbReference>
<dbReference type="PANTHER" id="PTHR35271:SF1">
    <property type="entry name" value="ABC TRANSPORTER, SUBSTRATE-BINDING LIPOPROTEIN"/>
    <property type="match status" value="1"/>
</dbReference>
<dbReference type="CDD" id="cd06325">
    <property type="entry name" value="PBP1_ABC_unchar_transporter"/>
    <property type="match status" value="1"/>
</dbReference>
<dbReference type="InterPro" id="IPR028082">
    <property type="entry name" value="Peripla_BP_I"/>
</dbReference>
<comment type="caution">
    <text evidence="1">The sequence shown here is derived from an EMBL/GenBank/DDBJ whole genome shotgun (WGS) entry which is preliminary data.</text>
</comment>
<dbReference type="InterPro" id="IPR007487">
    <property type="entry name" value="ABC_transpt-TYRBP-like"/>
</dbReference>
<dbReference type="AlphaFoldDB" id="A0A923S4I4"/>
<accession>A0A923S4I4</accession>
<keyword evidence="2" id="KW-1185">Reference proteome</keyword>
<evidence type="ECO:0000313" key="1">
    <source>
        <dbReference type="EMBL" id="MBC5764167.1"/>
    </source>
</evidence>
<dbReference type="EMBL" id="JACORU010000002">
    <property type="protein sequence ID" value="MBC5764167.1"/>
    <property type="molecule type" value="Genomic_DNA"/>
</dbReference>
<gene>
    <name evidence="1" type="ORF">H8R02_06890</name>
</gene>
<dbReference type="Proteomes" id="UP000596827">
    <property type="component" value="Unassembled WGS sequence"/>
</dbReference>
<protein>
    <submittedName>
        <fullName evidence="1">ABC transporter substrate-binding protein</fullName>
    </submittedName>
</protein>
<evidence type="ECO:0000313" key="2">
    <source>
        <dbReference type="Proteomes" id="UP000596827"/>
    </source>
</evidence>
<dbReference type="RefSeq" id="WP_187080649.1">
    <property type="nucleotide sequence ID" value="NZ_JACORU010000002.1"/>
</dbReference>
<sequence>MDRRRFTLDALALAGGAAVGAAARAQGVRRIGVLSPAVTSQMLQSFRDGLSDLGYVEGRTLVVEVASAEGRIDKLPALAEGLVKSRVEVIVVAGPIPLQAARNATSSIPIVMMASSSDPLGEGVVRTLARPGGNVTGLTYAVSTERFAKQLEVLKEAAPATKRVAVCMDIGVDAYRKSWQAPLEAAIPRLGMQLLEPVRLSASSDMAGAFAAMRQQRVDAVMVAIGGLINTFARELAAAAVQHKLPTIAAQKSFTRAGGLVSYGPDIPAIYRRAATYVDRILKGTPAAELPVELPTKYELALNTKTAAALGLALPQSLVLRADEVYQ</sequence>
<organism evidence="1 2">
    <name type="scientific">Ramlibacter albus</name>
    <dbReference type="NCBI Taxonomy" id="2079448"/>
    <lineage>
        <taxon>Bacteria</taxon>
        <taxon>Pseudomonadati</taxon>
        <taxon>Pseudomonadota</taxon>
        <taxon>Betaproteobacteria</taxon>
        <taxon>Burkholderiales</taxon>
        <taxon>Comamonadaceae</taxon>
        <taxon>Ramlibacter</taxon>
    </lineage>
</organism>
<dbReference type="Gene3D" id="3.40.50.2300">
    <property type="match status" value="2"/>
</dbReference>
<dbReference type="SUPFAM" id="SSF53822">
    <property type="entry name" value="Periplasmic binding protein-like I"/>
    <property type="match status" value="1"/>
</dbReference>